<reference evidence="1 2" key="1">
    <citation type="submission" date="2024-02" db="EMBL/GenBank/DDBJ databases">
        <title>Discinaceae phylogenomics.</title>
        <authorList>
            <person name="Dirks A.C."/>
            <person name="James T.Y."/>
        </authorList>
    </citation>
    <scope>NUCLEOTIDE SEQUENCE [LARGE SCALE GENOMIC DNA]</scope>
    <source>
        <strain evidence="1 2">ACD0624</strain>
    </source>
</reference>
<dbReference type="EMBL" id="JBBBZM010000007">
    <property type="protein sequence ID" value="KAL0639896.1"/>
    <property type="molecule type" value="Genomic_DNA"/>
</dbReference>
<proteinExistence type="predicted"/>
<evidence type="ECO:0000313" key="1">
    <source>
        <dbReference type="EMBL" id="KAL0639896.1"/>
    </source>
</evidence>
<evidence type="ECO:0000313" key="2">
    <source>
        <dbReference type="Proteomes" id="UP001447188"/>
    </source>
</evidence>
<name>A0ABR3GWC3_9PEZI</name>
<dbReference type="Proteomes" id="UP001447188">
    <property type="component" value="Unassembled WGS sequence"/>
</dbReference>
<sequence length="214" mass="24262">MGFDDIPTNPDSTKAVFLPDPYHDYSFAKGNGSTWKVVNKYSFPDGSPGRLTSASTGQNGLLGTPRIRGRWYYDPNVVASTDFFFDLESFHVSVDNTTTSTDDPRNIFVIVSAVGACTVNFVYSYDEGAYFLKSESFSFYVDLTSGNFKKYRAVSIKVMDYDTFQFIPFWIDDIKVRSWKGSLDLPGCERCGDEMKAWCEYPPIERPRIGIDDY</sequence>
<keyword evidence="2" id="KW-1185">Reference proteome</keyword>
<gene>
    <name evidence="1" type="ORF">Q9L58_000987</name>
</gene>
<accession>A0ABR3GWC3</accession>
<protein>
    <submittedName>
        <fullName evidence="1">Uncharacterized protein</fullName>
    </submittedName>
</protein>
<comment type="caution">
    <text evidence="1">The sequence shown here is derived from an EMBL/GenBank/DDBJ whole genome shotgun (WGS) entry which is preliminary data.</text>
</comment>
<organism evidence="1 2">
    <name type="scientific">Discina gigas</name>
    <dbReference type="NCBI Taxonomy" id="1032678"/>
    <lineage>
        <taxon>Eukaryota</taxon>
        <taxon>Fungi</taxon>
        <taxon>Dikarya</taxon>
        <taxon>Ascomycota</taxon>
        <taxon>Pezizomycotina</taxon>
        <taxon>Pezizomycetes</taxon>
        <taxon>Pezizales</taxon>
        <taxon>Discinaceae</taxon>
        <taxon>Discina</taxon>
    </lineage>
</organism>